<evidence type="ECO:0000313" key="2">
    <source>
        <dbReference type="EMBL" id="SFM72868.1"/>
    </source>
</evidence>
<dbReference type="PRINTS" id="PR00081">
    <property type="entry name" value="GDHRDH"/>
</dbReference>
<keyword evidence="3" id="KW-1185">Reference proteome</keyword>
<dbReference type="CDD" id="cd05233">
    <property type="entry name" value="SDR_c"/>
    <property type="match status" value="1"/>
</dbReference>
<dbReference type="GO" id="GO:0030497">
    <property type="term" value="P:fatty acid elongation"/>
    <property type="evidence" value="ECO:0007669"/>
    <property type="project" value="TreeGrafter"/>
</dbReference>
<accession>A0A1I4T7V4</accession>
<dbReference type="AlphaFoldDB" id="A0A1I4T7V4"/>
<dbReference type="Gene3D" id="3.40.50.720">
    <property type="entry name" value="NAD(P)-binding Rossmann-like Domain"/>
    <property type="match status" value="1"/>
</dbReference>
<proteinExistence type="inferred from homology"/>
<dbReference type="EMBL" id="FOTQ01000014">
    <property type="protein sequence ID" value="SFM72868.1"/>
    <property type="molecule type" value="Genomic_DNA"/>
</dbReference>
<evidence type="ECO:0000313" key="3">
    <source>
        <dbReference type="Proteomes" id="UP000199144"/>
    </source>
</evidence>
<dbReference type="STRING" id="254406.SAMN04488042_11435"/>
<gene>
    <name evidence="2" type="ORF">SAMN04488042_11435</name>
</gene>
<dbReference type="PRINTS" id="PR00080">
    <property type="entry name" value="SDRFAMILY"/>
</dbReference>
<dbReference type="Pfam" id="PF13561">
    <property type="entry name" value="adh_short_C2"/>
    <property type="match status" value="1"/>
</dbReference>
<sequence>MSEYVLITGGALNIGASITQRAIEDGLTPIVLDITAPEVDGVEFHQVDLLDRTATEAVLAKVTEGRKINRLVNNVGIVKPSLLADLDFGDFDTIMHLNLRSAMLCAKAVLPGMRADGFGRIVNTASRTVLGKERRTFYASSKAALVGLARTWAIELGPLGITANVVAPGTIGTSAFFRNNPADEPETQAIIDAIPAGRIGTAEDVSNAVSFFLQEQAGFVNGQVLYVCGGLTAGRAPV</sequence>
<dbReference type="RefSeq" id="WP_207503036.1">
    <property type="nucleotide sequence ID" value="NZ_FOTQ01000014.1"/>
</dbReference>
<organism evidence="2 3">
    <name type="scientific">Shimia aestuarii</name>
    <dbReference type="NCBI Taxonomy" id="254406"/>
    <lineage>
        <taxon>Bacteria</taxon>
        <taxon>Pseudomonadati</taxon>
        <taxon>Pseudomonadota</taxon>
        <taxon>Alphaproteobacteria</taxon>
        <taxon>Rhodobacterales</taxon>
        <taxon>Roseobacteraceae</taxon>
    </lineage>
</organism>
<comment type="similarity">
    <text evidence="1">Belongs to the short-chain dehydrogenases/reductases (SDR) family.</text>
</comment>
<dbReference type="Proteomes" id="UP000199144">
    <property type="component" value="Unassembled WGS sequence"/>
</dbReference>
<dbReference type="InterPro" id="IPR002347">
    <property type="entry name" value="SDR_fam"/>
</dbReference>
<dbReference type="GO" id="GO:0016616">
    <property type="term" value="F:oxidoreductase activity, acting on the CH-OH group of donors, NAD or NADP as acceptor"/>
    <property type="evidence" value="ECO:0007669"/>
    <property type="project" value="TreeGrafter"/>
</dbReference>
<dbReference type="SUPFAM" id="SSF51735">
    <property type="entry name" value="NAD(P)-binding Rossmann-fold domains"/>
    <property type="match status" value="1"/>
</dbReference>
<dbReference type="PANTHER" id="PTHR42760:SF129">
    <property type="entry name" value="OXIDOREDUCTASE"/>
    <property type="match status" value="1"/>
</dbReference>
<dbReference type="PANTHER" id="PTHR42760">
    <property type="entry name" value="SHORT-CHAIN DEHYDROGENASES/REDUCTASES FAMILY MEMBER"/>
    <property type="match status" value="1"/>
</dbReference>
<protein>
    <submittedName>
        <fullName evidence="2">NAD(P)-dependent dehydrogenase, short-chain alcohol dehydrogenase family</fullName>
    </submittedName>
</protein>
<dbReference type="PROSITE" id="PS00061">
    <property type="entry name" value="ADH_SHORT"/>
    <property type="match status" value="1"/>
</dbReference>
<reference evidence="2 3" key="1">
    <citation type="submission" date="2016-10" db="EMBL/GenBank/DDBJ databases">
        <authorList>
            <person name="de Groot N.N."/>
        </authorList>
    </citation>
    <scope>NUCLEOTIDE SEQUENCE [LARGE SCALE GENOMIC DNA]</scope>
    <source>
        <strain evidence="2 3">DSM 15283</strain>
    </source>
</reference>
<dbReference type="InterPro" id="IPR020904">
    <property type="entry name" value="Sc_DH/Rdtase_CS"/>
</dbReference>
<name>A0A1I4T7V4_9RHOB</name>
<dbReference type="InterPro" id="IPR036291">
    <property type="entry name" value="NAD(P)-bd_dom_sf"/>
</dbReference>
<evidence type="ECO:0000256" key="1">
    <source>
        <dbReference type="ARBA" id="ARBA00006484"/>
    </source>
</evidence>